<dbReference type="AlphaFoldDB" id="A0A1X2LE68"/>
<name>A0A1X2LE68_9MYCO</name>
<organism evidence="2 3">
    <name type="scientific">Mycolicibacterium vulneris</name>
    <dbReference type="NCBI Taxonomy" id="547163"/>
    <lineage>
        <taxon>Bacteria</taxon>
        <taxon>Bacillati</taxon>
        <taxon>Actinomycetota</taxon>
        <taxon>Actinomycetes</taxon>
        <taxon>Mycobacteriales</taxon>
        <taxon>Mycobacteriaceae</taxon>
        <taxon>Mycolicibacterium</taxon>
    </lineage>
</organism>
<dbReference type="RefSeq" id="WP_085288007.1">
    <property type="nucleotide sequence ID" value="NZ_NCXM01000001.1"/>
</dbReference>
<comment type="caution">
    <text evidence="2">The sequence shown here is derived from an EMBL/GenBank/DDBJ whole genome shotgun (WGS) entry which is preliminary data.</text>
</comment>
<dbReference type="InterPro" id="IPR000157">
    <property type="entry name" value="TIR_dom"/>
</dbReference>
<dbReference type="Gene3D" id="3.40.50.10140">
    <property type="entry name" value="Toll/interleukin-1 receptor homology (TIR) domain"/>
    <property type="match status" value="1"/>
</dbReference>
<evidence type="ECO:0000313" key="3">
    <source>
        <dbReference type="Proteomes" id="UP000242320"/>
    </source>
</evidence>
<evidence type="ECO:0000313" key="2">
    <source>
        <dbReference type="EMBL" id="OSC32299.1"/>
    </source>
</evidence>
<dbReference type="EMBL" id="NCXM01000001">
    <property type="protein sequence ID" value="OSC32299.1"/>
    <property type="molecule type" value="Genomic_DNA"/>
</dbReference>
<dbReference type="Pfam" id="PF13676">
    <property type="entry name" value="TIR_2"/>
    <property type="match status" value="1"/>
</dbReference>
<evidence type="ECO:0000259" key="1">
    <source>
        <dbReference type="Pfam" id="PF13676"/>
    </source>
</evidence>
<protein>
    <recommendedName>
        <fullName evidence="1">TIR domain-containing protein</fullName>
    </recommendedName>
</protein>
<feature type="domain" description="TIR" evidence="1">
    <location>
        <begin position="86"/>
        <end position="176"/>
    </location>
</feature>
<proteinExistence type="predicted"/>
<reference evidence="2 3" key="1">
    <citation type="submission" date="2017-04" db="EMBL/GenBank/DDBJ databases">
        <title>The new phylogeny of genus Mycobacterium.</title>
        <authorList>
            <person name="Tortoli E."/>
            <person name="Trovato A."/>
            <person name="Cirillo D.M."/>
        </authorList>
    </citation>
    <scope>NUCLEOTIDE SEQUENCE [LARGE SCALE GENOMIC DNA]</scope>
    <source>
        <strain evidence="2 3">DSM 45247</strain>
    </source>
</reference>
<dbReference type="GO" id="GO:0007165">
    <property type="term" value="P:signal transduction"/>
    <property type="evidence" value="ECO:0007669"/>
    <property type="project" value="InterPro"/>
</dbReference>
<gene>
    <name evidence="2" type="ORF">B8W69_00440</name>
</gene>
<dbReference type="InterPro" id="IPR035897">
    <property type="entry name" value="Toll_tir_struct_dom_sf"/>
</dbReference>
<dbReference type="Proteomes" id="UP000242320">
    <property type="component" value="Unassembled WGS sequence"/>
</dbReference>
<dbReference type="OrthoDB" id="344630at2"/>
<sequence length="333" mass="36396">MGLILRIADHLLSSPDMPWHRMVFALDSLGFDTAGDTLEQMMGTGTDEQVCELALAFGLDLPPGAATSTSATTTTTRVAAAQPLFIFGSHLSKHKAFVGEVGQELAAFGINLFVAHDTITHDTAWEDEIRKALDRADAGLVFVHDGLKDSPWCDQEIGWLQGRHVPVMALRFDATPYGFFARYQAQPVPWDTDARTIAQMTVDRIAARPELASAFAASLVASMKVVNTFDATRARWRHLRGLDNLDAKLCSQLLEAAKTNNQIYWATSPWDGESGETINRLIIAFLRRQPGGATIAPDLDAYEKYLDALDTQGKGLYTLHDNPPPGTVTGVAR</sequence>
<keyword evidence="3" id="KW-1185">Reference proteome</keyword>
<accession>A0A1X2LE68</accession>
<dbReference type="SUPFAM" id="SSF52200">
    <property type="entry name" value="Toll/Interleukin receptor TIR domain"/>
    <property type="match status" value="1"/>
</dbReference>